<dbReference type="SUPFAM" id="SSF51735">
    <property type="entry name" value="NAD(P)-binding Rossmann-fold domains"/>
    <property type="match status" value="1"/>
</dbReference>
<evidence type="ECO:0000256" key="2">
    <source>
        <dbReference type="ARBA" id="ARBA00023002"/>
    </source>
</evidence>
<keyword evidence="2" id="KW-0560">Oxidoreductase</keyword>
<protein>
    <submittedName>
        <fullName evidence="3">NAD(P)-dependent dehydrogenase (Short-subunit alcohol dehydrogenase family)</fullName>
    </submittedName>
</protein>
<dbReference type="EMBL" id="JAGGLB010000007">
    <property type="protein sequence ID" value="MBP1991115.1"/>
    <property type="molecule type" value="Genomic_DNA"/>
</dbReference>
<dbReference type="PANTHER" id="PTHR24321">
    <property type="entry name" value="DEHYDROGENASES, SHORT CHAIN"/>
    <property type="match status" value="1"/>
</dbReference>
<dbReference type="PRINTS" id="PR00081">
    <property type="entry name" value="GDHRDH"/>
</dbReference>
<dbReference type="InterPro" id="IPR020904">
    <property type="entry name" value="Sc_DH/Rdtase_CS"/>
</dbReference>
<evidence type="ECO:0000313" key="3">
    <source>
        <dbReference type="EMBL" id="MBP1991115.1"/>
    </source>
</evidence>
<evidence type="ECO:0000256" key="1">
    <source>
        <dbReference type="ARBA" id="ARBA00006484"/>
    </source>
</evidence>
<gene>
    <name evidence="3" type="ORF">J2Z66_002722</name>
</gene>
<organism evidence="3 4">
    <name type="scientific">Paenibacillus eucommiae</name>
    <dbReference type="NCBI Taxonomy" id="1355755"/>
    <lineage>
        <taxon>Bacteria</taxon>
        <taxon>Bacillati</taxon>
        <taxon>Bacillota</taxon>
        <taxon>Bacilli</taxon>
        <taxon>Bacillales</taxon>
        <taxon>Paenibacillaceae</taxon>
        <taxon>Paenibacillus</taxon>
    </lineage>
</organism>
<dbReference type="PROSITE" id="PS00061">
    <property type="entry name" value="ADH_SHORT"/>
    <property type="match status" value="1"/>
</dbReference>
<dbReference type="InterPro" id="IPR036291">
    <property type="entry name" value="NAD(P)-bd_dom_sf"/>
</dbReference>
<dbReference type="Gene3D" id="3.40.50.720">
    <property type="entry name" value="NAD(P)-binding Rossmann-like Domain"/>
    <property type="match status" value="1"/>
</dbReference>
<comment type="similarity">
    <text evidence="1">Belongs to the short-chain dehydrogenases/reductases (SDR) family.</text>
</comment>
<keyword evidence="4" id="KW-1185">Reference proteome</keyword>
<dbReference type="InterPro" id="IPR002347">
    <property type="entry name" value="SDR_fam"/>
</dbReference>
<dbReference type="RefSeq" id="WP_209971853.1">
    <property type="nucleotide sequence ID" value="NZ_JAGGLB010000007.1"/>
</dbReference>
<name>A0ABS4IU67_9BACL</name>
<comment type="caution">
    <text evidence="3">The sequence shown here is derived from an EMBL/GenBank/DDBJ whole genome shotgun (WGS) entry which is preliminary data.</text>
</comment>
<dbReference type="Proteomes" id="UP001519287">
    <property type="component" value="Unassembled WGS sequence"/>
</dbReference>
<evidence type="ECO:0000313" key="4">
    <source>
        <dbReference type="Proteomes" id="UP001519287"/>
    </source>
</evidence>
<accession>A0ABS4IU67</accession>
<sequence>MLQNKVAIVTGAGSGMGRAIAVLFAAKGAKVIVTDINQGNIDKVVTEIKEAGGTAIGLTLDVSKESEVQEIINKAVETYGTLDIAVNNAGIMDNFVPAAELTNEHWDRVIGINLNGPMYVSRASLQVMLKQGKGVIVNIASVGGLFGARGGAAYVASKHGLIGLTKNIAATYGLKGIRANVVAPGAVKTNIGSTITEPNAIGLEAIQRAGQGPAGEAEEIANVALFLASDASSFVNGAVVTADGGWTAH</sequence>
<reference evidence="3 4" key="1">
    <citation type="submission" date="2021-03" db="EMBL/GenBank/DDBJ databases">
        <title>Genomic Encyclopedia of Type Strains, Phase IV (KMG-IV): sequencing the most valuable type-strain genomes for metagenomic binning, comparative biology and taxonomic classification.</title>
        <authorList>
            <person name="Goeker M."/>
        </authorList>
    </citation>
    <scope>NUCLEOTIDE SEQUENCE [LARGE SCALE GENOMIC DNA]</scope>
    <source>
        <strain evidence="3 4">DSM 26048</strain>
    </source>
</reference>
<dbReference type="NCBIfam" id="NF005559">
    <property type="entry name" value="PRK07231.1"/>
    <property type="match status" value="1"/>
</dbReference>
<proteinExistence type="inferred from homology"/>
<dbReference type="CDD" id="cd05233">
    <property type="entry name" value="SDR_c"/>
    <property type="match status" value="1"/>
</dbReference>
<dbReference type="PRINTS" id="PR00080">
    <property type="entry name" value="SDRFAMILY"/>
</dbReference>
<dbReference type="Pfam" id="PF13561">
    <property type="entry name" value="adh_short_C2"/>
    <property type="match status" value="1"/>
</dbReference>
<dbReference type="PANTHER" id="PTHR24321:SF8">
    <property type="entry name" value="ESTRADIOL 17-BETA-DEHYDROGENASE 8-RELATED"/>
    <property type="match status" value="1"/>
</dbReference>